<dbReference type="AlphaFoldDB" id="A0A7T0LKJ9"/>
<accession>A0A7T0LKJ9</accession>
<feature type="DNA-binding region" description="OmpR/PhoB-type" evidence="7">
    <location>
        <begin position="122"/>
        <end position="219"/>
    </location>
</feature>
<evidence type="ECO:0000256" key="5">
    <source>
        <dbReference type="ARBA" id="ARBA00023159"/>
    </source>
</evidence>
<evidence type="ECO:0000259" key="8">
    <source>
        <dbReference type="PROSITE" id="PS51755"/>
    </source>
</evidence>
<keyword evidence="6" id="KW-0804">Transcription</keyword>
<keyword evidence="1" id="KW-0597">Phosphoprotein</keyword>
<dbReference type="SMART" id="SM00862">
    <property type="entry name" value="Trans_reg_C"/>
    <property type="match status" value="1"/>
</dbReference>
<evidence type="ECO:0000256" key="6">
    <source>
        <dbReference type="ARBA" id="ARBA00023163"/>
    </source>
</evidence>
<keyword evidence="10" id="KW-1185">Reference proteome</keyword>
<dbReference type="Proteomes" id="UP000594637">
    <property type="component" value="Chromosome"/>
</dbReference>
<dbReference type="InterPro" id="IPR016032">
    <property type="entry name" value="Sig_transdc_resp-reg_C-effctor"/>
</dbReference>
<dbReference type="Pfam" id="PF21695">
    <property type="entry name" value="GlnR_1st"/>
    <property type="match status" value="1"/>
</dbReference>
<organism evidence="9 10">
    <name type="scientific">Actinomyces respiraculi</name>
    <dbReference type="NCBI Taxonomy" id="2744574"/>
    <lineage>
        <taxon>Bacteria</taxon>
        <taxon>Bacillati</taxon>
        <taxon>Actinomycetota</taxon>
        <taxon>Actinomycetes</taxon>
        <taxon>Actinomycetales</taxon>
        <taxon>Actinomycetaceae</taxon>
        <taxon>Actinomyces</taxon>
    </lineage>
</organism>
<evidence type="ECO:0000256" key="3">
    <source>
        <dbReference type="ARBA" id="ARBA00023015"/>
    </source>
</evidence>
<dbReference type="InterPro" id="IPR049170">
    <property type="entry name" value="GlnR_N"/>
</dbReference>
<keyword evidence="5" id="KW-0010">Activator</keyword>
<dbReference type="GO" id="GO:0032993">
    <property type="term" value="C:protein-DNA complex"/>
    <property type="evidence" value="ECO:0007669"/>
    <property type="project" value="TreeGrafter"/>
</dbReference>
<gene>
    <name evidence="9" type="ORF">ID810_10470</name>
</gene>
<keyword evidence="3" id="KW-0805">Transcription regulation</keyword>
<dbReference type="GO" id="GO:0005829">
    <property type="term" value="C:cytosol"/>
    <property type="evidence" value="ECO:0007669"/>
    <property type="project" value="TreeGrafter"/>
</dbReference>
<name>A0A7T0LKJ9_9ACTO</name>
<dbReference type="GO" id="GO:0000976">
    <property type="term" value="F:transcription cis-regulatory region binding"/>
    <property type="evidence" value="ECO:0007669"/>
    <property type="project" value="TreeGrafter"/>
</dbReference>
<dbReference type="InterPro" id="IPR036388">
    <property type="entry name" value="WH-like_DNA-bd_sf"/>
</dbReference>
<dbReference type="RefSeq" id="WP_166858444.1">
    <property type="nucleotide sequence ID" value="NZ_CP063989.1"/>
</dbReference>
<dbReference type="KEGG" id="arep:ID810_10470"/>
<proteinExistence type="predicted"/>
<dbReference type="PROSITE" id="PS51755">
    <property type="entry name" value="OMPR_PHOB"/>
    <property type="match status" value="1"/>
</dbReference>
<sequence length="223" mass="24190">MRAIMLTREADPSQVLPAATLLNLAITCLPPVPASYSRLDSADVVLIDARGDLMRACALCQLLTGPMSCPPVLLVMEEGGAAAVQTDWGASDFVLVSAGPAEVSARLRMLRPRGTEPVEPAEDRLEVGDLVIDATAYTVRVRGAVLDLTYKEFELLKYLALHQGKVLTRETILDDVWGVDYIGGSRTVDVHVRRLRAKLGPEHDHLIGTVRNVGYRLDPPDGP</sequence>
<dbReference type="Gene3D" id="3.40.50.2300">
    <property type="match status" value="1"/>
</dbReference>
<evidence type="ECO:0000256" key="7">
    <source>
        <dbReference type="PROSITE-ProRule" id="PRU01091"/>
    </source>
</evidence>
<evidence type="ECO:0000256" key="4">
    <source>
        <dbReference type="ARBA" id="ARBA00023125"/>
    </source>
</evidence>
<dbReference type="Gene3D" id="1.10.10.10">
    <property type="entry name" value="Winged helix-like DNA-binding domain superfamily/Winged helix DNA-binding domain"/>
    <property type="match status" value="1"/>
</dbReference>
<dbReference type="InterPro" id="IPR039420">
    <property type="entry name" value="WalR-like"/>
</dbReference>
<dbReference type="GO" id="GO:0006355">
    <property type="term" value="P:regulation of DNA-templated transcription"/>
    <property type="evidence" value="ECO:0007669"/>
    <property type="project" value="InterPro"/>
</dbReference>
<evidence type="ECO:0000313" key="10">
    <source>
        <dbReference type="Proteomes" id="UP000594637"/>
    </source>
</evidence>
<dbReference type="GO" id="GO:0000156">
    <property type="term" value="F:phosphorelay response regulator activity"/>
    <property type="evidence" value="ECO:0007669"/>
    <property type="project" value="TreeGrafter"/>
</dbReference>
<dbReference type="PANTHER" id="PTHR48111">
    <property type="entry name" value="REGULATOR OF RPOS"/>
    <property type="match status" value="1"/>
</dbReference>
<evidence type="ECO:0000256" key="2">
    <source>
        <dbReference type="ARBA" id="ARBA00023012"/>
    </source>
</evidence>
<dbReference type="EMBL" id="CP063989">
    <property type="protein sequence ID" value="QPL05141.1"/>
    <property type="molecule type" value="Genomic_DNA"/>
</dbReference>
<dbReference type="PANTHER" id="PTHR48111:SF16">
    <property type="entry name" value="TRANSCRIPTIONAL REGULATORY PROTEIN GLNR"/>
    <property type="match status" value="1"/>
</dbReference>
<dbReference type="InterPro" id="IPR001867">
    <property type="entry name" value="OmpR/PhoB-type_DNA-bd"/>
</dbReference>
<dbReference type="Pfam" id="PF00486">
    <property type="entry name" value="Trans_reg_C"/>
    <property type="match status" value="1"/>
</dbReference>
<dbReference type="CDD" id="cd00383">
    <property type="entry name" value="trans_reg_C"/>
    <property type="match status" value="1"/>
</dbReference>
<evidence type="ECO:0000313" key="9">
    <source>
        <dbReference type="EMBL" id="QPL05141.1"/>
    </source>
</evidence>
<evidence type="ECO:0000256" key="1">
    <source>
        <dbReference type="ARBA" id="ARBA00022553"/>
    </source>
</evidence>
<keyword evidence="4 7" id="KW-0238">DNA-binding</keyword>
<protein>
    <submittedName>
        <fullName evidence="9">Response regulator transcription factor</fullName>
    </submittedName>
</protein>
<dbReference type="SUPFAM" id="SSF46894">
    <property type="entry name" value="C-terminal effector domain of the bipartite response regulators"/>
    <property type="match status" value="1"/>
</dbReference>
<reference evidence="9 10" key="1">
    <citation type="submission" date="2020-11" db="EMBL/GenBank/DDBJ databases">
        <title>Actinomyces sp. ZJ750.</title>
        <authorList>
            <person name="Zhou J."/>
        </authorList>
    </citation>
    <scope>NUCLEOTIDE SEQUENCE [LARGE SCALE GENOMIC DNA]</scope>
    <source>
        <strain evidence="9 10">ZJ750</strain>
    </source>
</reference>
<feature type="domain" description="OmpR/PhoB-type" evidence="8">
    <location>
        <begin position="122"/>
        <end position="219"/>
    </location>
</feature>
<dbReference type="FunFam" id="1.10.10.10:FF:000216">
    <property type="entry name" value="DNA-binding response regulator"/>
    <property type="match status" value="1"/>
</dbReference>
<keyword evidence="2" id="KW-0902">Two-component regulatory system</keyword>